<evidence type="ECO:0000256" key="8">
    <source>
        <dbReference type="RuleBase" id="RU366003"/>
    </source>
</evidence>
<evidence type="ECO:0000313" key="10">
    <source>
        <dbReference type="EMBL" id="KAB2328585.1"/>
    </source>
</evidence>
<evidence type="ECO:0000256" key="1">
    <source>
        <dbReference type="ARBA" id="ARBA00004970"/>
    </source>
</evidence>
<evidence type="ECO:0000313" key="11">
    <source>
        <dbReference type="Proteomes" id="UP000481030"/>
    </source>
</evidence>
<keyword evidence="4 8" id="KW-0028">Amino-acid biosynthesis</keyword>
<dbReference type="GO" id="GO:0004401">
    <property type="term" value="F:histidinol-phosphatase activity"/>
    <property type="evidence" value="ECO:0007669"/>
    <property type="project" value="UniProtKB-UniRule"/>
</dbReference>
<feature type="domain" description="PHP" evidence="9">
    <location>
        <begin position="64"/>
        <end position="261"/>
    </location>
</feature>
<dbReference type="PANTHER" id="PTHR21039">
    <property type="entry name" value="HISTIDINOL PHOSPHATASE-RELATED"/>
    <property type="match status" value="1"/>
</dbReference>
<dbReference type="AlphaFoldDB" id="A0A6L3UYV6"/>
<dbReference type="Pfam" id="PF02811">
    <property type="entry name" value="PHP"/>
    <property type="match status" value="1"/>
</dbReference>
<dbReference type="Gene3D" id="3.20.20.140">
    <property type="entry name" value="Metal-dependent hydrolases"/>
    <property type="match status" value="1"/>
</dbReference>
<organism evidence="10 11">
    <name type="scientific">Cytobacillus depressus</name>
    <dbReference type="NCBI Taxonomy" id="1602942"/>
    <lineage>
        <taxon>Bacteria</taxon>
        <taxon>Bacillati</taxon>
        <taxon>Bacillota</taxon>
        <taxon>Bacilli</taxon>
        <taxon>Bacillales</taxon>
        <taxon>Bacillaceae</taxon>
        <taxon>Cytobacillus</taxon>
    </lineage>
</organism>
<dbReference type="EMBL" id="WBOS01000027">
    <property type="protein sequence ID" value="KAB2328585.1"/>
    <property type="molecule type" value="Genomic_DNA"/>
</dbReference>
<dbReference type="InterPro" id="IPR004013">
    <property type="entry name" value="PHP_dom"/>
</dbReference>
<evidence type="ECO:0000256" key="5">
    <source>
        <dbReference type="ARBA" id="ARBA00022801"/>
    </source>
</evidence>
<dbReference type="InterPro" id="IPR010140">
    <property type="entry name" value="Histidinol_P_phosphatase_HisJ"/>
</dbReference>
<gene>
    <name evidence="10" type="ORF">F7731_25030</name>
</gene>
<keyword evidence="5 8" id="KW-0378">Hydrolase</keyword>
<evidence type="ECO:0000256" key="6">
    <source>
        <dbReference type="ARBA" id="ARBA00023102"/>
    </source>
</evidence>
<comment type="catalytic activity">
    <reaction evidence="7 8">
        <text>L-histidinol phosphate + H2O = L-histidinol + phosphate</text>
        <dbReference type="Rhea" id="RHEA:14465"/>
        <dbReference type="ChEBI" id="CHEBI:15377"/>
        <dbReference type="ChEBI" id="CHEBI:43474"/>
        <dbReference type="ChEBI" id="CHEBI:57699"/>
        <dbReference type="ChEBI" id="CHEBI:57980"/>
        <dbReference type="EC" id="3.1.3.15"/>
    </reaction>
</comment>
<dbReference type="GO" id="GO:0005737">
    <property type="term" value="C:cytoplasm"/>
    <property type="evidence" value="ECO:0007669"/>
    <property type="project" value="TreeGrafter"/>
</dbReference>
<comment type="caution">
    <text evidence="10">The sequence shown here is derived from an EMBL/GenBank/DDBJ whole genome shotgun (WGS) entry which is preliminary data.</text>
</comment>
<evidence type="ECO:0000256" key="3">
    <source>
        <dbReference type="ARBA" id="ARBA00013085"/>
    </source>
</evidence>
<dbReference type="NCBIfam" id="NF005235">
    <property type="entry name" value="PRK06740.1"/>
    <property type="match status" value="1"/>
</dbReference>
<name>A0A6L3UYV6_9BACI</name>
<dbReference type="RefSeq" id="WP_151537487.1">
    <property type="nucleotide sequence ID" value="NZ_WBOS01000027.1"/>
</dbReference>
<comment type="pathway">
    <text evidence="1 8">Amino-acid biosynthesis; L-histidine biosynthesis; L-histidine from 5-phospho-alpha-D-ribose 1-diphosphate: step 8/9.</text>
</comment>
<accession>A0A6L3UYV6</accession>
<evidence type="ECO:0000256" key="7">
    <source>
        <dbReference type="ARBA" id="ARBA00049158"/>
    </source>
</evidence>
<keyword evidence="6 8" id="KW-0368">Histidine biosynthesis</keyword>
<reference evidence="10 11" key="1">
    <citation type="journal article" date="2016" name="Antonie Van Leeuwenhoek">
        <title>Bacillus depressus sp. nov., isolated from soil of a sunflower field.</title>
        <authorList>
            <person name="Wei X."/>
            <person name="Xin D."/>
            <person name="Xin Y."/>
            <person name="Zhang H."/>
            <person name="Wang T."/>
            <person name="Zhang J."/>
        </authorList>
    </citation>
    <scope>NUCLEOTIDE SEQUENCE [LARGE SCALE GENOMIC DNA]</scope>
    <source>
        <strain evidence="10 11">BZ1</strain>
    </source>
</reference>
<dbReference type="NCBIfam" id="TIGR01856">
    <property type="entry name" value="hisJ_fam"/>
    <property type="match status" value="1"/>
</dbReference>
<dbReference type="EC" id="3.1.3.15" evidence="3 8"/>
<dbReference type="NCBIfam" id="NF005596">
    <property type="entry name" value="PRK07328.1"/>
    <property type="match status" value="1"/>
</dbReference>
<protein>
    <recommendedName>
        <fullName evidence="3 8">Histidinol-phosphatase</fullName>
        <shortName evidence="8">HolPase</shortName>
        <ecNumber evidence="3 8">3.1.3.15</ecNumber>
    </recommendedName>
</protein>
<dbReference type="PANTHER" id="PTHR21039:SF0">
    <property type="entry name" value="HISTIDINOL-PHOSPHATASE"/>
    <property type="match status" value="1"/>
</dbReference>
<sequence length="335" mass="38878">MLIDYHVHLEEGPYSFSWLERTAKALGYFQPNVSLEHGSKAKIEYEMNQLSKRLKAGCYSQEWLDLYLKKAKEVGLKEVGIVDHLYRFQETKNYFETALNLDPSDSIGALQSYWLKNVMTEKMDEFVEVILAAKKRWENEGVSLKLGIEADYFVGQEQELAALLEGKPWDYVIGSVHFVDGWGFDNPQTVSHFEKQDLTELYTRFYETVEKMIRSKMFDFVAHLDNLKVFNFKVNNESFNQKWYERIADALLETNTATEVNAGLYYRYPVKEMCPSVDFLKTIVKKGVPITLSSDSHFPDDLGKYVAENKTLLQQLGASNLATFQQRERIMVQIQ</sequence>
<dbReference type="GO" id="GO:0000105">
    <property type="term" value="P:L-histidine biosynthetic process"/>
    <property type="evidence" value="ECO:0007669"/>
    <property type="project" value="UniProtKB-UniRule"/>
</dbReference>
<dbReference type="InterPro" id="IPR016195">
    <property type="entry name" value="Pol/histidinol_Pase-like"/>
</dbReference>
<dbReference type="Proteomes" id="UP000481030">
    <property type="component" value="Unassembled WGS sequence"/>
</dbReference>
<evidence type="ECO:0000259" key="9">
    <source>
        <dbReference type="Pfam" id="PF02811"/>
    </source>
</evidence>
<evidence type="ECO:0000256" key="2">
    <source>
        <dbReference type="ARBA" id="ARBA00009152"/>
    </source>
</evidence>
<comment type="similarity">
    <text evidence="2 8">Belongs to the PHP hydrolase family. HisK subfamily.</text>
</comment>
<evidence type="ECO:0000256" key="4">
    <source>
        <dbReference type="ARBA" id="ARBA00022605"/>
    </source>
</evidence>
<dbReference type="UniPathway" id="UPA00031">
    <property type="reaction ID" value="UER00013"/>
</dbReference>
<dbReference type="CDD" id="cd12110">
    <property type="entry name" value="PHP_HisPPase_Hisj_like"/>
    <property type="match status" value="1"/>
</dbReference>
<dbReference type="OrthoDB" id="9775255at2"/>
<keyword evidence="11" id="KW-1185">Reference proteome</keyword>
<dbReference type="SUPFAM" id="SSF89550">
    <property type="entry name" value="PHP domain-like"/>
    <property type="match status" value="1"/>
</dbReference>
<proteinExistence type="inferred from homology"/>